<comment type="caution">
    <text evidence="1">The sequence shown here is derived from an EMBL/GenBank/DDBJ whole genome shotgun (WGS) entry which is preliminary data.</text>
</comment>
<keyword evidence="2" id="KW-1185">Reference proteome</keyword>
<organism evidence="1 2">
    <name type="scientific">Vaccinium darrowii</name>
    <dbReference type="NCBI Taxonomy" id="229202"/>
    <lineage>
        <taxon>Eukaryota</taxon>
        <taxon>Viridiplantae</taxon>
        <taxon>Streptophyta</taxon>
        <taxon>Embryophyta</taxon>
        <taxon>Tracheophyta</taxon>
        <taxon>Spermatophyta</taxon>
        <taxon>Magnoliopsida</taxon>
        <taxon>eudicotyledons</taxon>
        <taxon>Gunneridae</taxon>
        <taxon>Pentapetalae</taxon>
        <taxon>asterids</taxon>
        <taxon>Ericales</taxon>
        <taxon>Ericaceae</taxon>
        <taxon>Vaccinioideae</taxon>
        <taxon>Vaccinieae</taxon>
        <taxon>Vaccinium</taxon>
    </lineage>
</organism>
<reference evidence="1 2" key="1">
    <citation type="journal article" date="2021" name="Hortic Res">
        <title>High-quality reference genome and annotation aids understanding of berry development for evergreen blueberry (Vaccinium darrowii).</title>
        <authorList>
            <person name="Yu J."/>
            <person name="Hulse-Kemp A.M."/>
            <person name="Babiker E."/>
            <person name="Staton M."/>
        </authorList>
    </citation>
    <scope>NUCLEOTIDE SEQUENCE [LARGE SCALE GENOMIC DNA]</scope>
    <source>
        <strain evidence="2">cv. NJ 8807/NJ 8810</strain>
        <tissue evidence="1">Young leaf</tissue>
    </source>
</reference>
<dbReference type="Proteomes" id="UP000828048">
    <property type="component" value="Chromosome 1"/>
</dbReference>
<evidence type="ECO:0000313" key="1">
    <source>
        <dbReference type="EMBL" id="KAH7845010.1"/>
    </source>
</evidence>
<accession>A0ACB7XWT7</accession>
<protein>
    <submittedName>
        <fullName evidence="1">Uncharacterized protein</fullName>
    </submittedName>
</protein>
<sequence length="395" mass="44351">MDPPNWGNDGAVGSYQGGVNDFGNFAGWLESKIFQHDNIPTQPEPLYRPPTPPCNPYANVNWHHTNYRGNPSPGLRSASASVGGVPWSSAWSHGESMGNSQSGHNMGDYGNAPDMNYESANSTGAGPSMGGYNNVPNMNYATVYSTGVGPSMAYGGDDGGSSEDNWDEMDENPEYRSVGGFVNQSDSDDDDDRFSLPDDDLNAAIWLKADMQDLCTMALLEVIQERKKLLRKEKVPFHTSPLQGRGYMDDLWNSHPGRFYKVLKMPKRTFLKIVDELETIYGWTVGRSDAIACDESLAMSIHLLRGFSNDGIQERFQHWGETVSRQIHKILRCLRKFNYDKLQPTRSQDDPHPYLDRQAFYAPFKVQIVLSGMAFHNFIRRDRDPEEDLFPPVES</sequence>
<proteinExistence type="predicted"/>
<gene>
    <name evidence="1" type="ORF">Vadar_034176</name>
</gene>
<name>A0ACB7XWT7_9ERIC</name>
<evidence type="ECO:0000313" key="2">
    <source>
        <dbReference type="Proteomes" id="UP000828048"/>
    </source>
</evidence>
<dbReference type="EMBL" id="CM037151">
    <property type="protein sequence ID" value="KAH7845010.1"/>
    <property type="molecule type" value="Genomic_DNA"/>
</dbReference>